<dbReference type="Proteomes" id="UP000654075">
    <property type="component" value="Unassembled WGS sequence"/>
</dbReference>
<evidence type="ECO:0000259" key="1">
    <source>
        <dbReference type="PROSITE" id="PS51462"/>
    </source>
</evidence>
<reference evidence="2" key="1">
    <citation type="submission" date="2021-02" db="EMBL/GenBank/DDBJ databases">
        <authorList>
            <person name="Dougan E. K."/>
            <person name="Rhodes N."/>
            <person name="Thang M."/>
            <person name="Chan C."/>
        </authorList>
    </citation>
    <scope>NUCLEOTIDE SEQUENCE</scope>
</reference>
<sequence length="165" mass="17490">MEGRLCRGTVKTFKGSFGWLSCSEVAEQYGGRDVFLHKNVLNAVPAIGSTVAFRLVLDAKGQPKAEDAMVEAAGPEPASGAIAASTSALVQAQRGKAQAVDETGEAAQMQIKRAALMLFRGDEVLVVREKKDGGEKLLWSDLGGKVEAKEGLLDCALRELAEEAQ</sequence>
<gene>
    <name evidence="2" type="ORF">PGLA1383_LOCUS35530</name>
    <name evidence="3" type="ORF">PGLA2088_LOCUS32492</name>
</gene>
<dbReference type="Gene3D" id="3.90.79.10">
    <property type="entry name" value="Nucleoside Triphosphate Pyrophosphohydrolase"/>
    <property type="match status" value="1"/>
</dbReference>
<dbReference type="SUPFAM" id="SSF55811">
    <property type="entry name" value="Nudix"/>
    <property type="match status" value="1"/>
</dbReference>
<feature type="domain" description="Nudix hydrolase" evidence="1">
    <location>
        <begin position="109"/>
        <end position="165"/>
    </location>
</feature>
<comment type="caution">
    <text evidence="2">The sequence shown here is derived from an EMBL/GenBank/DDBJ whole genome shotgun (WGS) entry which is preliminary data.</text>
</comment>
<dbReference type="AlphaFoldDB" id="A0A813G4U9"/>
<dbReference type="Pfam" id="PF00293">
    <property type="entry name" value="NUDIX"/>
    <property type="match status" value="1"/>
</dbReference>
<protein>
    <recommendedName>
        <fullName evidence="1">Nudix hydrolase domain-containing protein</fullName>
    </recommendedName>
</protein>
<evidence type="ECO:0000313" key="4">
    <source>
        <dbReference type="Proteomes" id="UP000654075"/>
    </source>
</evidence>
<dbReference type="SUPFAM" id="SSF50249">
    <property type="entry name" value="Nucleic acid-binding proteins"/>
    <property type="match status" value="1"/>
</dbReference>
<dbReference type="OrthoDB" id="447842at2759"/>
<dbReference type="InterPro" id="IPR012340">
    <property type="entry name" value="NA-bd_OB-fold"/>
</dbReference>
<proteinExistence type="predicted"/>
<dbReference type="InterPro" id="IPR015797">
    <property type="entry name" value="NUDIX_hydrolase-like_dom_sf"/>
</dbReference>
<feature type="non-terminal residue" evidence="2">
    <location>
        <position position="1"/>
    </location>
</feature>
<dbReference type="PROSITE" id="PS51462">
    <property type="entry name" value="NUDIX"/>
    <property type="match status" value="1"/>
</dbReference>
<evidence type="ECO:0000313" key="2">
    <source>
        <dbReference type="EMBL" id="CAE8617871.1"/>
    </source>
</evidence>
<organism evidence="2 4">
    <name type="scientific">Polarella glacialis</name>
    <name type="common">Dinoflagellate</name>
    <dbReference type="NCBI Taxonomy" id="89957"/>
    <lineage>
        <taxon>Eukaryota</taxon>
        <taxon>Sar</taxon>
        <taxon>Alveolata</taxon>
        <taxon>Dinophyceae</taxon>
        <taxon>Suessiales</taxon>
        <taxon>Suessiaceae</taxon>
        <taxon>Polarella</taxon>
    </lineage>
</organism>
<dbReference type="Gene3D" id="2.40.50.140">
    <property type="entry name" value="Nucleic acid-binding proteins"/>
    <property type="match status" value="1"/>
</dbReference>
<dbReference type="Proteomes" id="UP000626109">
    <property type="component" value="Unassembled WGS sequence"/>
</dbReference>
<dbReference type="InterPro" id="IPR000086">
    <property type="entry name" value="NUDIX_hydrolase_dom"/>
</dbReference>
<name>A0A813G4U9_POLGL</name>
<dbReference type="EMBL" id="CAJNNV010026313">
    <property type="protein sequence ID" value="CAE8617871.1"/>
    <property type="molecule type" value="Genomic_DNA"/>
</dbReference>
<evidence type="ECO:0000313" key="3">
    <source>
        <dbReference type="EMBL" id="CAE8702606.1"/>
    </source>
</evidence>
<accession>A0A813G4U9</accession>
<dbReference type="EMBL" id="CAJNNW010030142">
    <property type="protein sequence ID" value="CAE8702606.1"/>
    <property type="molecule type" value="Genomic_DNA"/>
</dbReference>
<keyword evidence="4" id="KW-1185">Reference proteome</keyword>